<keyword evidence="2" id="KW-1185">Reference proteome</keyword>
<dbReference type="Proteomes" id="UP000249341">
    <property type="component" value="Unassembled WGS sequence"/>
</dbReference>
<comment type="caution">
    <text evidence="1">The sequence shown here is derived from an EMBL/GenBank/DDBJ whole genome shotgun (WGS) entry which is preliminary data.</text>
</comment>
<gene>
    <name evidence="1" type="ORF">B0I29_13324</name>
</gene>
<evidence type="ECO:0000313" key="2">
    <source>
        <dbReference type="Proteomes" id="UP000249341"/>
    </source>
</evidence>
<dbReference type="RefSeq" id="WP_146617106.1">
    <property type="nucleotide sequence ID" value="NZ_JACHWI010000001.1"/>
</dbReference>
<organism evidence="1 2">
    <name type="scientific">Actinoplanes lutulentus</name>
    <dbReference type="NCBI Taxonomy" id="1287878"/>
    <lineage>
        <taxon>Bacteria</taxon>
        <taxon>Bacillati</taxon>
        <taxon>Actinomycetota</taxon>
        <taxon>Actinomycetes</taxon>
        <taxon>Micromonosporales</taxon>
        <taxon>Micromonosporaceae</taxon>
        <taxon>Actinoplanes</taxon>
    </lineage>
</organism>
<name>A0A327YXY4_9ACTN</name>
<evidence type="ECO:0000313" key="1">
    <source>
        <dbReference type="EMBL" id="RAK25485.1"/>
    </source>
</evidence>
<dbReference type="OrthoDB" id="3265421at2"/>
<dbReference type="EMBL" id="QLMJ01000033">
    <property type="protein sequence ID" value="RAK25485.1"/>
    <property type="molecule type" value="Genomic_DNA"/>
</dbReference>
<proteinExistence type="predicted"/>
<reference evidence="1 2" key="1">
    <citation type="submission" date="2018-06" db="EMBL/GenBank/DDBJ databases">
        <title>Genomic Encyclopedia of Type Strains, Phase III (KMG-III): the genomes of soil and plant-associated and newly described type strains.</title>
        <authorList>
            <person name="Whitman W."/>
        </authorList>
    </citation>
    <scope>NUCLEOTIDE SEQUENCE [LARGE SCALE GENOMIC DNA]</scope>
    <source>
        <strain evidence="1 2">CGMCC 4.7090</strain>
    </source>
</reference>
<protein>
    <submittedName>
        <fullName evidence="1">Uncharacterized protein</fullName>
    </submittedName>
</protein>
<accession>A0A327YXY4</accession>
<sequence length="225" mass="24851">MLTPGTPLWNITLDNEANDASRLFSHGLAITSKIRRDYHDAVASMSLLALGAEKLLKLTIGISCIARHEPWPPKPVMLRLGHSIVEADRRARAVLDVNRSTAPGHLETLLKAVEADPVLTQVLTALERFGKTGRFFFLDALGESPQPTTSPHMLWVGMVSSIIKADPVMSARMMTQEDMQSRVDLNQVIVSSLTGWWEMYRAAWTTGAIGEDAKKYSQTIRLVTG</sequence>
<dbReference type="AlphaFoldDB" id="A0A327YXY4"/>